<dbReference type="Proteomes" id="UP000637628">
    <property type="component" value="Unassembled WGS sequence"/>
</dbReference>
<keyword evidence="4" id="KW-1185">Reference proteome</keyword>
<proteinExistence type="predicted"/>
<name>A0ABQ3YS74_9ACTN</name>
<feature type="compositionally biased region" description="Low complexity" evidence="1">
    <location>
        <begin position="7"/>
        <end position="21"/>
    </location>
</feature>
<dbReference type="Pfam" id="PF24837">
    <property type="entry name" value="AMIN-like"/>
    <property type="match status" value="1"/>
</dbReference>
<organism evidence="3 4">
    <name type="scientific">Paractinoplanes durhamensis</name>
    <dbReference type="NCBI Taxonomy" id="113563"/>
    <lineage>
        <taxon>Bacteria</taxon>
        <taxon>Bacillati</taxon>
        <taxon>Actinomycetota</taxon>
        <taxon>Actinomycetes</taxon>
        <taxon>Micromonosporales</taxon>
        <taxon>Micromonosporaceae</taxon>
        <taxon>Paractinoplanes</taxon>
    </lineage>
</organism>
<feature type="domain" description="AMIN-like" evidence="2">
    <location>
        <begin position="46"/>
        <end position="167"/>
    </location>
</feature>
<dbReference type="InterPro" id="IPR056303">
    <property type="entry name" value="AMIN-like"/>
</dbReference>
<gene>
    <name evidence="3" type="ORF">Adu01nite_15740</name>
</gene>
<sequence>MPPAGPAPTSAAPTDSRPAAPVTAGPAWRSAPVSVVRHPPVPPVPVLTGVRSGAHPAEGYDRIVFDIDGALPGYTIRYVDQVRADPSDRPIAVPGERHLLVVLDPAQAHRTDGSGTVTGIHALGLTALTAYAIVGDFEGHVSIAVGLPRTAGFRAGELPGRIFLDVAR</sequence>
<evidence type="ECO:0000259" key="2">
    <source>
        <dbReference type="Pfam" id="PF24837"/>
    </source>
</evidence>
<reference evidence="3 4" key="1">
    <citation type="submission" date="2021-01" db="EMBL/GenBank/DDBJ databases">
        <title>Whole genome shotgun sequence of Actinoplanes durhamensis NBRC 14914.</title>
        <authorList>
            <person name="Komaki H."/>
            <person name="Tamura T."/>
        </authorList>
    </citation>
    <scope>NUCLEOTIDE SEQUENCE [LARGE SCALE GENOMIC DNA]</scope>
    <source>
        <strain evidence="3 4">NBRC 14914</strain>
    </source>
</reference>
<dbReference type="EMBL" id="BOML01000013">
    <property type="protein sequence ID" value="GIE00224.1"/>
    <property type="molecule type" value="Genomic_DNA"/>
</dbReference>
<evidence type="ECO:0000313" key="3">
    <source>
        <dbReference type="EMBL" id="GIE00224.1"/>
    </source>
</evidence>
<feature type="region of interest" description="Disordered" evidence="1">
    <location>
        <begin position="1"/>
        <end position="25"/>
    </location>
</feature>
<evidence type="ECO:0000256" key="1">
    <source>
        <dbReference type="SAM" id="MobiDB-lite"/>
    </source>
</evidence>
<protein>
    <recommendedName>
        <fullName evidence="2">AMIN-like domain-containing protein</fullName>
    </recommendedName>
</protein>
<accession>A0ABQ3YS74</accession>
<evidence type="ECO:0000313" key="4">
    <source>
        <dbReference type="Proteomes" id="UP000637628"/>
    </source>
</evidence>
<comment type="caution">
    <text evidence="3">The sequence shown here is derived from an EMBL/GenBank/DDBJ whole genome shotgun (WGS) entry which is preliminary data.</text>
</comment>